<evidence type="ECO:0000256" key="6">
    <source>
        <dbReference type="ARBA" id="ARBA00023170"/>
    </source>
</evidence>
<dbReference type="OrthoDB" id="10262646at2759"/>
<keyword evidence="10" id="KW-1185">Reference proteome</keyword>
<keyword evidence="7" id="KW-0325">Glycoprotein</keyword>
<accession>A0A9C6X0L9</accession>
<evidence type="ECO:0000256" key="1">
    <source>
        <dbReference type="ARBA" id="ARBA00004651"/>
    </source>
</evidence>
<keyword evidence="5 8" id="KW-0472">Membrane</keyword>
<dbReference type="InterPro" id="IPR052192">
    <property type="entry name" value="Insect_Ionotropic_Sensory_Rcpt"/>
</dbReference>
<dbReference type="GeneID" id="113202996"/>
<dbReference type="Proteomes" id="UP000504606">
    <property type="component" value="Unplaced"/>
</dbReference>
<feature type="signal peptide" evidence="9">
    <location>
        <begin position="1"/>
        <end position="16"/>
    </location>
</feature>
<keyword evidence="6" id="KW-0675">Receptor</keyword>
<evidence type="ECO:0000256" key="2">
    <source>
        <dbReference type="ARBA" id="ARBA00022475"/>
    </source>
</evidence>
<dbReference type="SUPFAM" id="SSF53850">
    <property type="entry name" value="Periplasmic binding protein-like II"/>
    <property type="match status" value="1"/>
</dbReference>
<gene>
    <name evidence="11" type="primary">LOC113202996</name>
</gene>
<dbReference type="PANTHER" id="PTHR42643:SF33">
    <property type="entry name" value="GLUTAMATE RECEPTOR 2-LIKE PROTEIN"/>
    <property type="match status" value="1"/>
</dbReference>
<evidence type="ECO:0000256" key="5">
    <source>
        <dbReference type="ARBA" id="ARBA00023136"/>
    </source>
</evidence>
<dbReference type="Gene3D" id="3.40.190.10">
    <property type="entry name" value="Periplasmic binding protein-like II"/>
    <property type="match status" value="2"/>
</dbReference>
<keyword evidence="3 8" id="KW-0812">Transmembrane</keyword>
<comment type="subcellular location">
    <subcellularLocation>
        <location evidence="1">Cell membrane</location>
        <topology evidence="1">Multi-pass membrane protein</topology>
    </subcellularLocation>
</comment>
<name>A0A9C6X0L9_FRAOC</name>
<dbReference type="GO" id="GO:0005886">
    <property type="term" value="C:plasma membrane"/>
    <property type="evidence" value="ECO:0007669"/>
    <property type="project" value="UniProtKB-SubCell"/>
</dbReference>
<keyword evidence="9" id="KW-0732">Signal</keyword>
<dbReference type="PANTHER" id="PTHR42643">
    <property type="entry name" value="IONOTROPIC RECEPTOR 20A-RELATED"/>
    <property type="match status" value="1"/>
</dbReference>
<evidence type="ECO:0000313" key="10">
    <source>
        <dbReference type="Proteomes" id="UP000504606"/>
    </source>
</evidence>
<proteinExistence type="predicted"/>
<feature type="chain" id="PRO_5039589276" evidence="9">
    <location>
        <begin position="17"/>
        <end position="268"/>
    </location>
</feature>
<evidence type="ECO:0000256" key="8">
    <source>
        <dbReference type="SAM" id="Phobius"/>
    </source>
</evidence>
<evidence type="ECO:0000256" key="4">
    <source>
        <dbReference type="ARBA" id="ARBA00022989"/>
    </source>
</evidence>
<evidence type="ECO:0000256" key="7">
    <source>
        <dbReference type="ARBA" id="ARBA00023180"/>
    </source>
</evidence>
<reference evidence="11" key="1">
    <citation type="submission" date="2025-08" db="UniProtKB">
        <authorList>
            <consortium name="RefSeq"/>
        </authorList>
    </citation>
    <scope>IDENTIFICATION</scope>
    <source>
        <tissue evidence="11">Whole organism</tissue>
    </source>
</reference>
<dbReference type="AlphaFoldDB" id="A0A9C6X0L9"/>
<keyword evidence="4 8" id="KW-1133">Transmembrane helix</keyword>
<dbReference type="RefSeq" id="XP_052125688.1">
    <property type="nucleotide sequence ID" value="XM_052269728.1"/>
</dbReference>
<dbReference type="KEGG" id="foc:113202996"/>
<evidence type="ECO:0000313" key="11">
    <source>
        <dbReference type="RefSeq" id="XP_052125688.1"/>
    </source>
</evidence>
<feature type="transmembrane region" description="Helical" evidence="8">
    <location>
        <begin position="190"/>
        <end position="211"/>
    </location>
</feature>
<evidence type="ECO:0000256" key="3">
    <source>
        <dbReference type="ARBA" id="ARBA00022692"/>
    </source>
</evidence>
<sequence length="268" mass="30781">MLFLLVLLLYTCYSASIVVLMQRTSTTIRHYRDLTSSQMSVGAVDIPYIWHYMVQEDDPVRKRVYLEKMMGGGKKKHMYTLSEGVRKVRNEYFGFFGIENHLYAEISSTWQEHEKCGLVDIGHDFLRVKNPHFAITRGSHNVDAYKIMMRRLAERGIWHRMLRRFVRQKPACVSSAGVFQSVSLTDVRGAFYMFIATMAASVLVFLLELAAHRRQLRVKRKAAAAQRKASPANALDRGGRLLQQARAFIVYERVTNDSELSKQVQPGA</sequence>
<evidence type="ECO:0000256" key="9">
    <source>
        <dbReference type="SAM" id="SignalP"/>
    </source>
</evidence>
<protein>
    <submittedName>
        <fullName evidence="11">Uncharacterized protein LOC113202996</fullName>
    </submittedName>
</protein>
<organism evidence="10 11">
    <name type="scientific">Frankliniella occidentalis</name>
    <name type="common">Western flower thrips</name>
    <name type="synonym">Euthrips occidentalis</name>
    <dbReference type="NCBI Taxonomy" id="133901"/>
    <lineage>
        <taxon>Eukaryota</taxon>
        <taxon>Metazoa</taxon>
        <taxon>Ecdysozoa</taxon>
        <taxon>Arthropoda</taxon>
        <taxon>Hexapoda</taxon>
        <taxon>Insecta</taxon>
        <taxon>Pterygota</taxon>
        <taxon>Neoptera</taxon>
        <taxon>Paraneoptera</taxon>
        <taxon>Thysanoptera</taxon>
        <taxon>Terebrantia</taxon>
        <taxon>Thripoidea</taxon>
        <taxon>Thripidae</taxon>
        <taxon>Frankliniella</taxon>
    </lineage>
</organism>
<keyword evidence="2" id="KW-1003">Cell membrane</keyword>